<dbReference type="STRING" id="32264.T1K3T3"/>
<feature type="region of interest" description="Disordered" evidence="13">
    <location>
        <begin position="1296"/>
        <end position="1380"/>
    </location>
</feature>
<feature type="compositionally biased region" description="Low complexity" evidence="13">
    <location>
        <begin position="203"/>
        <end position="227"/>
    </location>
</feature>
<dbReference type="PROSITE" id="PS50261">
    <property type="entry name" value="G_PROTEIN_RECEP_F2_4"/>
    <property type="match status" value="1"/>
</dbReference>
<evidence type="ECO:0000256" key="6">
    <source>
        <dbReference type="ARBA" id="ARBA00022734"/>
    </source>
</evidence>
<comment type="similarity">
    <text evidence="2">Belongs to the G-protein coupled receptor 2 family. LN-TM7 subfamily.</text>
</comment>
<dbReference type="PANTHER" id="PTHR12011">
    <property type="entry name" value="ADHESION G-PROTEIN COUPLED RECEPTOR"/>
    <property type="match status" value="1"/>
</dbReference>
<dbReference type="FunFam" id="2.60.120.740:FF:000001">
    <property type="entry name" value="Adhesion G protein-coupled receptor L2"/>
    <property type="match status" value="1"/>
</dbReference>
<dbReference type="PROSITE" id="PS50227">
    <property type="entry name" value="G_PROTEIN_RECEP_F2_3"/>
    <property type="match status" value="1"/>
</dbReference>
<feature type="chain" id="PRO_5004580264" evidence="15">
    <location>
        <begin position="26"/>
        <end position="1398"/>
    </location>
</feature>
<feature type="transmembrane region" description="Helical" evidence="14">
    <location>
        <begin position="900"/>
        <end position="925"/>
    </location>
</feature>
<dbReference type="Pfam" id="PF02140">
    <property type="entry name" value="SUEL_Lectin"/>
    <property type="match status" value="1"/>
</dbReference>
<evidence type="ECO:0000256" key="1">
    <source>
        <dbReference type="ARBA" id="ARBA00004651"/>
    </source>
</evidence>
<dbReference type="InterPro" id="IPR043159">
    <property type="entry name" value="Lectin_gal-bd_sf"/>
</dbReference>
<dbReference type="Pfam" id="PF00002">
    <property type="entry name" value="7tm_2"/>
    <property type="match status" value="1"/>
</dbReference>
<dbReference type="InterPro" id="IPR046338">
    <property type="entry name" value="GAIN_dom_sf"/>
</dbReference>
<feature type="domain" description="SUEL-type lectin" evidence="18">
    <location>
        <begin position="33"/>
        <end position="122"/>
    </location>
</feature>
<sequence length="1398" mass="155234">MAQQLEFTFWMRFFLVYFYFNQVDGAKYATLLTCEGQSANITCNPGTRISLIRANFGRFSISICNDQGNAGMQVDCMSHISFRVLSDLCESKNECHVTATAEQFGDGCPGNTKYLEVHYQCISDHKKRRPNKPGQWTTQLTTTTTSTPSTTSTSSTTTVSPYVRSDKAPSRDNNQNAITKSSSTKESTFTKTNHISSDEGDQSSFPILSSSTPSSLHSSFSPSLVPSPSWPDHPPYDGSVQSSPFPLPEKTLHPPSLPSFTNAFCPSITSRGLFWNWTRPGSLVRQECPYLGEGSAKWFCSIDPYGTAVWIKPEADLSGCRSKWLMSVENRIREEEPILTTAFDLVEGTKHRPLFGGDIAPIIDIISQLISKIETGLSDYPEDKQFAFVKETLKIMLDICSNLLDDIHRDAWYDLLPVDRTRSAAALISEFERITLVFMETASSTGDYYQSNANLYMSIHAHRLDQLPNGLQLPKEDVNSKKTSDNVIKFRDQNSADFPIYDGDNENSNSIYLPRISLTDLTRRNMIRIGYIVYGKMGHLLDPIISEPSGLLSSMGSDSEMLSDRGIKEYKMNSNNKDNNDVDVDNINSNNNDNDQHIVATIVNSDVVGVLVPKDGSSMILLREPIEIMFRHLIVENITNARCVFWDSSQWSEFGCTTVNSNDTHTLCRCNHLTNFAVLVDFTRQEMTGFGGLILHGLTRIGCIVSSFFLCICLLTFLVFRNLRAERTFIHANLCLCLLAVELIFILGIDKVYLNTFCSIIAASLHYTLTASFLWMLMESIHLYYTLIETYETTSSRLPIYLITAYIAPLTLIGLTLGLSGSPYGGSTVCWINSTVVLQSFVLPLAFILSCNLVLLIIAQCAISKHISTSFVHKEVKHQDKIKQIRRQAILIARYKQLILWARGSLGLILILGLTWSSGVLYISFPSFLTASLFTGFNVLQGVYIFTFQCLVNDKVRREYVRVVSRCHWLSWLCCQLCAQFDGEKVASSSPAERSTFFHPSASSPHQSSSLIQGTLGTCSTKPSSSGSSAGGSIMPQGIPMSCPYPDNSCYPESEEPMIGPGSAQLLTSGRKPTGVSGLGHEEMSRLYDHSMDTDLEMETRALMEGLSHSDATTGPMRPIIMRSDVSLTRIPGEHLYECIPDDSNYHHVHGNNFLHSSALTGSPSQFQGSIYSQNSYHQYQQPLSSSHHNNHSTLNSSTTHPNHHHSSHYSSHPHHHHSLAPSEYQKLHLFINNKPQSADKRSLLRDQYKYNNIIVGPNGTLDRRTTLVRSTLPNHRASSDELLPAIIRDNTRTAYESNGQDQQESQKPQNQSHKELQASSSLSASSSSSSSSSSPSSTCNLPTTRLNIPVSPRSPQRSLGSSSSHKPSKSNKSKTVFAKLKGNQIVSTTGAVNGDHC</sequence>
<feature type="compositionally biased region" description="Basic residues" evidence="13">
    <location>
        <begin position="1202"/>
        <end position="1219"/>
    </location>
</feature>
<dbReference type="EMBL" id="CAEY01001560">
    <property type="status" value="NOT_ANNOTATED_CDS"/>
    <property type="molecule type" value="Genomic_DNA"/>
</dbReference>
<dbReference type="GO" id="GO:0005886">
    <property type="term" value="C:plasma membrane"/>
    <property type="evidence" value="ECO:0007669"/>
    <property type="project" value="UniProtKB-SubCell"/>
</dbReference>
<feature type="compositionally biased region" description="Polar residues" evidence="13">
    <location>
        <begin position="1011"/>
        <end position="1023"/>
    </location>
</feature>
<proteinExistence type="inferred from homology"/>
<name>T1K3T3_TETUR</name>
<evidence type="ECO:0000256" key="7">
    <source>
        <dbReference type="ARBA" id="ARBA00022989"/>
    </source>
</evidence>
<feature type="signal peptide" evidence="15">
    <location>
        <begin position="1"/>
        <end position="25"/>
    </location>
</feature>
<evidence type="ECO:0000256" key="11">
    <source>
        <dbReference type="ARBA" id="ARBA00023170"/>
    </source>
</evidence>
<evidence type="ECO:0000256" key="8">
    <source>
        <dbReference type="ARBA" id="ARBA00023040"/>
    </source>
</evidence>
<dbReference type="PROSITE" id="PS50221">
    <property type="entry name" value="GAIN_B"/>
    <property type="match status" value="1"/>
</dbReference>
<evidence type="ECO:0000256" key="5">
    <source>
        <dbReference type="ARBA" id="ARBA00022729"/>
    </source>
</evidence>
<evidence type="ECO:0000256" key="14">
    <source>
        <dbReference type="SAM" id="Phobius"/>
    </source>
</evidence>
<evidence type="ECO:0000259" key="19">
    <source>
        <dbReference type="PROSITE" id="PS50261"/>
    </source>
</evidence>
<keyword evidence="12" id="KW-0807">Transducer</keyword>
<feature type="transmembrane region" description="Helical" evidence="14">
    <location>
        <begin position="693"/>
        <end position="720"/>
    </location>
</feature>
<dbReference type="Gene3D" id="4.10.1240.10">
    <property type="entry name" value="GPCR, family 2, extracellular hormone receptor domain"/>
    <property type="match status" value="1"/>
</dbReference>
<dbReference type="eggNOG" id="KOG4729">
    <property type="taxonomic scope" value="Eukaryota"/>
</dbReference>
<feature type="region of interest" description="Disordered" evidence="13">
    <location>
        <begin position="1180"/>
        <end position="1221"/>
    </location>
</feature>
<feature type="compositionally biased region" description="Low complexity" evidence="13">
    <location>
        <begin position="1320"/>
        <end position="1338"/>
    </location>
</feature>
<dbReference type="Pfam" id="PF16489">
    <property type="entry name" value="GAIN"/>
    <property type="match status" value="1"/>
</dbReference>
<evidence type="ECO:0000259" key="16">
    <source>
        <dbReference type="PROSITE" id="PS50221"/>
    </source>
</evidence>
<evidence type="ECO:0000259" key="17">
    <source>
        <dbReference type="PROSITE" id="PS50227"/>
    </source>
</evidence>
<feature type="transmembrane region" description="Helical" evidence="14">
    <location>
        <begin position="841"/>
        <end position="863"/>
    </location>
</feature>
<dbReference type="InterPro" id="IPR000832">
    <property type="entry name" value="GPCR_2_secretin-like"/>
</dbReference>
<dbReference type="InterPro" id="IPR001879">
    <property type="entry name" value="GPCR_2_extracellular_dom"/>
</dbReference>
<dbReference type="CDD" id="cd22830">
    <property type="entry name" value="Gal_Rha_Lectin_dCirl"/>
    <property type="match status" value="1"/>
</dbReference>
<dbReference type="GO" id="GO:0030246">
    <property type="term" value="F:carbohydrate binding"/>
    <property type="evidence" value="ECO:0007669"/>
    <property type="project" value="UniProtKB-KW"/>
</dbReference>
<dbReference type="InterPro" id="IPR032471">
    <property type="entry name" value="AGRL2-4_GAIN_subdom_A"/>
</dbReference>
<evidence type="ECO:0000256" key="2">
    <source>
        <dbReference type="ARBA" id="ARBA00010933"/>
    </source>
</evidence>
<keyword evidence="5 15" id="KW-0732">Signal</keyword>
<dbReference type="GO" id="GO:0004930">
    <property type="term" value="F:G protein-coupled receptor activity"/>
    <property type="evidence" value="ECO:0007669"/>
    <property type="project" value="UniProtKB-KW"/>
</dbReference>
<feature type="region of interest" description="Disordered" evidence="13">
    <location>
        <begin position="997"/>
        <end position="1033"/>
    </location>
</feature>
<evidence type="ECO:0000259" key="18">
    <source>
        <dbReference type="PROSITE" id="PS50228"/>
    </source>
</evidence>
<evidence type="ECO:0000256" key="10">
    <source>
        <dbReference type="ARBA" id="ARBA00023157"/>
    </source>
</evidence>
<reference evidence="21" key="1">
    <citation type="submission" date="2011-08" db="EMBL/GenBank/DDBJ databases">
        <authorList>
            <person name="Rombauts S."/>
        </authorList>
    </citation>
    <scope>NUCLEOTIDE SEQUENCE</scope>
    <source>
        <strain evidence="21">London</strain>
    </source>
</reference>
<feature type="compositionally biased region" description="Polar residues" evidence="13">
    <location>
        <begin position="1296"/>
        <end position="1312"/>
    </location>
</feature>
<evidence type="ECO:0000256" key="4">
    <source>
        <dbReference type="ARBA" id="ARBA00022692"/>
    </source>
</evidence>
<keyword evidence="9 14" id="KW-0472">Membrane</keyword>
<feature type="compositionally biased region" description="Low complexity" evidence="13">
    <location>
        <begin position="1024"/>
        <end position="1033"/>
    </location>
</feature>
<feature type="domain" description="G-protein coupled receptors family 2 profile 1" evidence="17">
    <location>
        <begin position="261"/>
        <end position="324"/>
    </location>
</feature>
<evidence type="ECO:0000256" key="3">
    <source>
        <dbReference type="ARBA" id="ARBA00022475"/>
    </source>
</evidence>
<evidence type="ECO:0000313" key="21">
    <source>
        <dbReference type="Proteomes" id="UP000015104"/>
    </source>
</evidence>
<dbReference type="Pfam" id="PF01825">
    <property type="entry name" value="GPS"/>
    <property type="match status" value="1"/>
</dbReference>
<keyword evidence="11" id="KW-0675">Receptor</keyword>
<feature type="compositionally biased region" description="Low complexity" evidence="13">
    <location>
        <begin position="999"/>
        <end position="1010"/>
    </location>
</feature>
<dbReference type="SMART" id="SM00303">
    <property type="entry name" value="GPS"/>
    <property type="match status" value="1"/>
</dbReference>
<feature type="domain" description="GAIN-B" evidence="16">
    <location>
        <begin position="474"/>
        <end position="686"/>
    </location>
</feature>
<feature type="compositionally biased region" description="Low complexity" evidence="13">
    <location>
        <begin position="1352"/>
        <end position="1366"/>
    </location>
</feature>
<dbReference type="InterPro" id="IPR000922">
    <property type="entry name" value="Lectin_gal-bd_dom"/>
</dbReference>
<feature type="compositionally biased region" description="Low complexity" evidence="13">
    <location>
        <begin position="179"/>
        <end position="192"/>
    </location>
</feature>
<evidence type="ECO:0000256" key="12">
    <source>
        <dbReference type="ARBA" id="ARBA00023224"/>
    </source>
</evidence>
<keyword evidence="7 14" id="KW-1133">Transmembrane helix</keyword>
<dbReference type="HOGENOM" id="CLU_254511_0_0_1"/>
<dbReference type="Proteomes" id="UP000015104">
    <property type="component" value="Unassembled WGS sequence"/>
</dbReference>
<keyword evidence="4 14" id="KW-0812">Transmembrane</keyword>
<keyword evidence="6" id="KW-0430">Lectin</keyword>
<keyword evidence="21" id="KW-1185">Reference proteome</keyword>
<dbReference type="InterPro" id="IPR057244">
    <property type="entry name" value="GAIN_B"/>
</dbReference>
<dbReference type="Gene3D" id="2.60.120.740">
    <property type="match status" value="1"/>
</dbReference>
<feature type="region of interest" description="Disordered" evidence="13">
    <location>
        <begin position="126"/>
        <end position="250"/>
    </location>
</feature>
<feature type="transmembrane region" description="Helical" evidence="14">
    <location>
        <begin position="798"/>
        <end position="821"/>
    </location>
</feature>
<feature type="transmembrane region" description="Helical" evidence="14">
    <location>
        <begin position="729"/>
        <end position="747"/>
    </location>
</feature>
<evidence type="ECO:0000256" key="13">
    <source>
        <dbReference type="SAM" id="MobiDB-lite"/>
    </source>
</evidence>
<dbReference type="Gene3D" id="2.60.220.50">
    <property type="match status" value="1"/>
</dbReference>
<dbReference type="PROSITE" id="PS50228">
    <property type="entry name" value="SUEL_LECTIN"/>
    <property type="match status" value="1"/>
</dbReference>
<dbReference type="GO" id="GO:0007166">
    <property type="term" value="P:cell surface receptor signaling pathway"/>
    <property type="evidence" value="ECO:0007669"/>
    <property type="project" value="InterPro"/>
</dbReference>
<dbReference type="Gene3D" id="1.20.1070.10">
    <property type="entry name" value="Rhodopsin 7-helix transmembrane proteins"/>
    <property type="match status" value="1"/>
</dbReference>
<comment type="subcellular location">
    <subcellularLocation>
        <location evidence="1">Cell membrane</location>
        <topology evidence="1">Multi-pass membrane protein</topology>
    </subcellularLocation>
</comment>
<keyword evidence="3" id="KW-1003">Cell membrane</keyword>
<feature type="transmembrane region" description="Helical" evidence="14">
    <location>
        <begin position="753"/>
        <end position="777"/>
    </location>
</feature>
<evidence type="ECO:0000313" key="20">
    <source>
        <dbReference type="EnsemblMetazoa" id="tetur05g00150.1"/>
    </source>
</evidence>
<keyword evidence="10" id="KW-1015">Disulfide bond</keyword>
<evidence type="ECO:0000256" key="15">
    <source>
        <dbReference type="SAM" id="SignalP"/>
    </source>
</evidence>
<organism evidence="20 21">
    <name type="scientific">Tetranychus urticae</name>
    <name type="common">Two-spotted spider mite</name>
    <dbReference type="NCBI Taxonomy" id="32264"/>
    <lineage>
        <taxon>Eukaryota</taxon>
        <taxon>Metazoa</taxon>
        <taxon>Ecdysozoa</taxon>
        <taxon>Arthropoda</taxon>
        <taxon>Chelicerata</taxon>
        <taxon>Arachnida</taxon>
        <taxon>Acari</taxon>
        <taxon>Acariformes</taxon>
        <taxon>Trombidiformes</taxon>
        <taxon>Prostigmata</taxon>
        <taxon>Eleutherengona</taxon>
        <taxon>Raphignathae</taxon>
        <taxon>Tetranychoidea</taxon>
        <taxon>Tetranychidae</taxon>
        <taxon>Tetranychus</taxon>
    </lineage>
</organism>
<accession>T1K3T3</accession>
<feature type="domain" description="G-protein coupled receptors family 2 profile 2" evidence="19">
    <location>
        <begin position="695"/>
        <end position="953"/>
    </location>
</feature>
<dbReference type="Gene3D" id="1.25.40.610">
    <property type="match status" value="1"/>
</dbReference>
<keyword evidence="8" id="KW-0297">G-protein coupled receptor</keyword>
<dbReference type="EnsemblMetazoa" id="tetur05g00150.1">
    <property type="protein sequence ID" value="tetur05g00150.1"/>
    <property type="gene ID" value="tetur05g00150"/>
</dbReference>
<dbReference type="InterPro" id="IPR000203">
    <property type="entry name" value="GPS"/>
</dbReference>
<protein>
    <submittedName>
        <fullName evidence="20">Uncharacterized protein</fullName>
    </submittedName>
</protein>
<feature type="compositionally biased region" description="Low complexity" evidence="13">
    <location>
        <begin position="137"/>
        <end position="160"/>
    </location>
</feature>
<reference evidence="20" key="2">
    <citation type="submission" date="2015-06" db="UniProtKB">
        <authorList>
            <consortium name="EnsemblMetazoa"/>
        </authorList>
    </citation>
    <scope>IDENTIFICATION</scope>
</reference>
<dbReference type="InterPro" id="IPR017981">
    <property type="entry name" value="GPCR_2-like_7TM"/>
</dbReference>
<dbReference type="PANTHER" id="PTHR12011:SF347">
    <property type="entry name" value="FI21270P1-RELATED"/>
    <property type="match status" value="1"/>
</dbReference>
<feature type="compositionally biased region" description="Low complexity" evidence="13">
    <location>
        <begin position="1183"/>
        <end position="1201"/>
    </location>
</feature>
<evidence type="ECO:0000256" key="9">
    <source>
        <dbReference type="ARBA" id="ARBA00023136"/>
    </source>
</evidence>
<dbReference type="SUPFAM" id="SSF81321">
    <property type="entry name" value="Family A G protein-coupled receptor-like"/>
    <property type="match status" value="1"/>
</dbReference>
<dbReference type="eggNOG" id="KOG4193">
    <property type="taxonomic scope" value="Eukaryota"/>
</dbReference>
<dbReference type="InterPro" id="IPR036445">
    <property type="entry name" value="GPCR_2_extracell_dom_sf"/>
</dbReference>